<dbReference type="STRING" id="1121391.SAMN02745206_01131"/>
<feature type="domain" description="Solute-binding protein family 5" evidence="5">
    <location>
        <begin position="71"/>
        <end position="420"/>
    </location>
</feature>
<dbReference type="InterPro" id="IPR039424">
    <property type="entry name" value="SBP_5"/>
</dbReference>
<accession>A0A1M4XVX4</accession>
<dbReference type="CDD" id="cd00995">
    <property type="entry name" value="PBP2_NikA_DppA_OppA_like"/>
    <property type="match status" value="1"/>
</dbReference>
<gene>
    <name evidence="6" type="ORF">SAMN02745206_01131</name>
</gene>
<evidence type="ECO:0000259" key="5">
    <source>
        <dbReference type="Pfam" id="PF00496"/>
    </source>
</evidence>
<dbReference type="InterPro" id="IPR030678">
    <property type="entry name" value="Peptide/Ni-bd"/>
</dbReference>
<dbReference type="AlphaFoldDB" id="A0A1M4XVX4"/>
<dbReference type="Pfam" id="PF00496">
    <property type="entry name" value="SBP_bac_5"/>
    <property type="match status" value="1"/>
</dbReference>
<dbReference type="OrthoDB" id="5469165at2"/>
<evidence type="ECO:0000313" key="6">
    <source>
        <dbReference type="EMBL" id="SHE97641.1"/>
    </source>
</evidence>
<organism evidence="6 7">
    <name type="scientific">Desulfacinum infernum DSM 9756</name>
    <dbReference type="NCBI Taxonomy" id="1121391"/>
    <lineage>
        <taxon>Bacteria</taxon>
        <taxon>Pseudomonadati</taxon>
        <taxon>Thermodesulfobacteriota</taxon>
        <taxon>Syntrophobacteria</taxon>
        <taxon>Syntrophobacterales</taxon>
        <taxon>Syntrophobacteraceae</taxon>
        <taxon>Desulfacinum</taxon>
    </lineage>
</organism>
<dbReference type="PANTHER" id="PTHR30290:SF9">
    <property type="entry name" value="OLIGOPEPTIDE-BINDING PROTEIN APPA"/>
    <property type="match status" value="1"/>
</dbReference>
<dbReference type="Gene3D" id="3.90.76.10">
    <property type="entry name" value="Dipeptide-binding Protein, Domain 1"/>
    <property type="match status" value="1"/>
</dbReference>
<keyword evidence="3 4" id="KW-0732">Signal</keyword>
<dbReference type="GO" id="GO:0015833">
    <property type="term" value="P:peptide transport"/>
    <property type="evidence" value="ECO:0007669"/>
    <property type="project" value="TreeGrafter"/>
</dbReference>
<proteinExistence type="inferred from homology"/>
<dbReference type="GO" id="GO:1904680">
    <property type="term" value="F:peptide transmembrane transporter activity"/>
    <property type="evidence" value="ECO:0007669"/>
    <property type="project" value="TreeGrafter"/>
</dbReference>
<dbReference type="EMBL" id="FQVB01000009">
    <property type="protein sequence ID" value="SHE97641.1"/>
    <property type="molecule type" value="Genomic_DNA"/>
</dbReference>
<reference evidence="7" key="1">
    <citation type="submission" date="2016-11" db="EMBL/GenBank/DDBJ databases">
        <authorList>
            <person name="Varghese N."/>
            <person name="Submissions S."/>
        </authorList>
    </citation>
    <scope>NUCLEOTIDE SEQUENCE [LARGE SCALE GENOMIC DNA]</scope>
    <source>
        <strain evidence="7">DSM 9756</strain>
    </source>
</reference>
<keyword evidence="2" id="KW-0813">Transport</keyword>
<evidence type="ECO:0000256" key="3">
    <source>
        <dbReference type="ARBA" id="ARBA00022729"/>
    </source>
</evidence>
<evidence type="ECO:0000256" key="4">
    <source>
        <dbReference type="SAM" id="SignalP"/>
    </source>
</evidence>
<sequence length="498" mass="56732">MKRVLLAVLALAVVFGVGSTPLQAKDADTLVVVQEAEPVGLDLMQSSIQTTMSVCYNIHDTLFHPQEDASVKPALAEKWEKVDDTTWKITLRKGVTFHNGEPVTAHAVKFSFDRVFNPDIKCPHKGKMSAFKEVKVLDDYTFTISTHKPYAPGLYILGYYLPIVPPKYVQEVGDTEYNVKPVGCGPYKLVKWVRGEEIVLERYENYYGPKPAYKRVIFKGVPEEASRIAALLTGEADVIAGVPVHQRKKIEESGKAYLTPQMGVMPYLGLDTYHKPFDDVRVRQAVNYAINRELINKALFGGKAILCAGPISPRTFGANPNLKPYPYDPEKAKALLAEAGYPNGFEARLAYPTYMSQIQEQAEAIAADLAKVGIQVKLEPFERAVMWERYKGRQHQMYIYWWDDAPEPDRYMYSLFHSKSRDYYYKNPTVDVLLDLGRTIMNRDDRAKVYNEIDRILYEDAPWVYLYVIPEVFGVANDVDYQGRRDGFLNMRYAQPKK</sequence>
<dbReference type="GO" id="GO:0043190">
    <property type="term" value="C:ATP-binding cassette (ABC) transporter complex"/>
    <property type="evidence" value="ECO:0007669"/>
    <property type="project" value="InterPro"/>
</dbReference>
<dbReference type="Gene3D" id="3.10.105.10">
    <property type="entry name" value="Dipeptide-binding Protein, Domain 3"/>
    <property type="match status" value="1"/>
</dbReference>
<name>A0A1M4XVX4_9BACT</name>
<evidence type="ECO:0000256" key="1">
    <source>
        <dbReference type="ARBA" id="ARBA00005695"/>
    </source>
</evidence>
<dbReference type="PANTHER" id="PTHR30290">
    <property type="entry name" value="PERIPLASMIC BINDING COMPONENT OF ABC TRANSPORTER"/>
    <property type="match status" value="1"/>
</dbReference>
<dbReference type="SUPFAM" id="SSF53850">
    <property type="entry name" value="Periplasmic binding protein-like II"/>
    <property type="match status" value="1"/>
</dbReference>
<dbReference type="Proteomes" id="UP000184076">
    <property type="component" value="Unassembled WGS sequence"/>
</dbReference>
<dbReference type="PIRSF" id="PIRSF002741">
    <property type="entry name" value="MppA"/>
    <property type="match status" value="1"/>
</dbReference>
<dbReference type="GO" id="GO:0030288">
    <property type="term" value="C:outer membrane-bounded periplasmic space"/>
    <property type="evidence" value="ECO:0007669"/>
    <property type="project" value="UniProtKB-ARBA"/>
</dbReference>
<dbReference type="RefSeq" id="WP_073037791.1">
    <property type="nucleotide sequence ID" value="NZ_FQVB01000009.1"/>
</dbReference>
<feature type="chain" id="PRO_5013290818" evidence="4">
    <location>
        <begin position="25"/>
        <end position="498"/>
    </location>
</feature>
<feature type="signal peptide" evidence="4">
    <location>
        <begin position="1"/>
        <end position="24"/>
    </location>
</feature>
<comment type="similarity">
    <text evidence="1">Belongs to the bacterial solute-binding protein 5 family.</text>
</comment>
<evidence type="ECO:0000313" key="7">
    <source>
        <dbReference type="Proteomes" id="UP000184076"/>
    </source>
</evidence>
<protein>
    <submittedName>
        <fullName evidence="6">Peptide/nickel transport system substrate-binding protein</fullName>
    </submittedName>
</protein>
<evidence type="ECO:0000256" key="2">
    <source>
        <dbReference type="ARBA" id="ARBA00022448"/>
    </source>
</evidence>
<keyword evidence="7" id="KW-1185">Reference proteome</keyword>
<dbReference type="Gene3D" id="3.40.190.10">
    <property type="entry name" value="Periplasmic binding protein-like II"/>
    <property type="match status" value="1"/>
</dbReference>
<dbReference type="InterPro" id="IPR000914">
    <property type="entry name" value="SBP_5_dom"/>
</dbReference>